<dbReference type="HOGENOM" id="CLU_033557_1_0_1"/>
<dbReference type="EMBL" id="KN830816">
    <property type="protein sequence ID" value="KIK72454.1"/>
    <property type="molecule type" value="Genomic_DNA"/>
</dbReference>
<protein>
    <submittedName>
        <fullName evidence="2">Uncharacterized protein</fullName>
    </submittedName>
</protein>
<organism evidence="2 3">
    <name type="scientific">Paxillus rubicundulus Ve08.2h10</name>
    <dbReference type="NCBI Taxonomy" id="930991"/>
    <lineage>
        <taxon>Eukaryota</taxon>
        <taxon>Fungi</taxon>
        <taxon>Dikarya</taxon>
        <taxon>Basidiomycota</taxon>
        <taxon>Agaricomycotina</taxon>
        <taxon>Agaricomycetes</taxon>
        <taxon>Agaricomycetidae</taxon>
        <taxon>Boletales</taxon>
        <taxon>Paxilineae</taxon>
        <taxon>Paxillaceae</taxon>
        <taxon>Paxillus</taxon>
    </lineage>
</organism>
<feature type="region of interest" description="Disordered" evidence="1">
    <location>
        <begin position="276"/>
        <end position="297"/>
    </location>
</feature>
<keyword evidence="3" id="KW-1185">Reference proteome</keyword>
<sequence length="297" mass="32682">MSWPLSPSSESTPNDVVFTIALTVYSTIWKTTKNKTTAKEEKAVKMKELAFAVDGLDSTNYLNFLHAGLCKHNQDVFKITQAKCYPFKYIIGVKWKASDAMDVDNSGDYKEMVKKIDDEKPTTVKIFINMKVVEKLPFKTNIADEDEADSSGDNGLGSLASSALTKLDLRLACWHTMLEKKYQDNHLDNTFTYVGPLGALTLTPAMILDWSGQATLLMPQNIDSFDMAYKAPVLNPGRRAAQPPSVLDPIHSTPAVDLNTLTSVLLLQTSTRGGLVLPSSSEAQQPAPQPIPKTPTR</sequence>
<feature type="compositionally biased region" description="Pro residues" evidence="1">
    <location>
        <begin position="287"/>
        <end position="297"/>
    </location>
</feature>
<dbReference type="Proteomes" id="UP000054538">
    <property type="component" value="Unassembled WGS sequence"/>
</dbReference>
<evidence type="ECO:0000256" key="1">
    <source>
        <dbReference type="SAM" id="MobiDB-lite"/>
    </source>
</evidence>
<accession>A0A0D0CYG9</accession>
<reference evidence="2 3" key="1">
    <citation type="submission" date="2014-04" db="EMBL/GenBank/DDBJ databases">
        <authorList>
            <consortium name="DOE Joint Genome Institute"/>
            <person name="Kuo A."/>
            <person name="Kohler A."/>
            <person name="Jargeat P."/>
            <person name="Nagy L.G."/>
            <person name="Floudas D."/>
            <person name="Copeland A."/>
            <person name="Barry K.W."/>
            <person name="Cichocki N."/>
            <person name="Veneault-Fourrey C."/>
            <person name="LaButti K."/>
            <person name="Lindquist E.A."/>
            <person name="Lipzen A."/>
            <person name="Lundell T."/>
            <person name="Morin E."/>
            <person name="Murat C."/>
            <person name="Sun H."/>
            <person name="Tunlid A."/>
            <person name="Henrissat B."/>
            <person name="Grigoriev I.V."/>
            <person name="Hibbett D.S."/>
            <person name="Martin F."/>
            <person name="Nordberg H.P."/>
            <person name="Cantor M.N."/>
            <person name="Hua S.X."/>
        </authorList>
    </citation>
    <scope>NUCLEOTIDE SEQUENCE [LARGE SCALE GENOMIC DNA]</scope>
    <source>
        <strain evidence="2 3">Ve08.2h10</strain>
    </source>
</reference>
<gene>
    <name evidence="2" type="ORF">PAXRUDRAFT_180643</name>
</gene>
<evidence type="ECO:0000313" key="3">
    <source>
        <dbReference type="Proteomes" id="UP000054538"/>
    </source>
</evidence>
<proteinExistence type="predicted"/>
<reference evidence="3" key="2">
    <citation type="submission" date="2015-01" db="EMBL/GenBank/DDBJ databases">
        <title>Evolutionary Origins and Diversification of the Mycorrhizal Mutualists.</title>
        <authorList>
            <consortium name="DOE Joint Genome Institute"/>
            <consortium name="Mycorrhizal Genomics Consortium"/>
            <person name="Kohler A."/>
            <person name="Kuo A."/>
            <person name="Nagy L.G."/>
            <person name="Floudas D."/>
            <person name="Copeland A."/>
            <person name="Barry K.W."/>
            <person name="Cichocki N."/>
            <person name="Veneault-Fourrey C."/>
            <person name="LaButti K."/>
            <person name="Lindquist E.A."/>
            <person name="Lipzen A."/>
            <person name="Lundell T."/>
            <person name="Morin E."/>
            <person name="Murat C."/>
            <person name="Riley R."/>
            <person name="Ohm R."/>
            <person name="Sun H."/>
            <person name="Tunlid A."/>
            <person name="Henrissat B."/>
            <person name="Grigoriev I.V."/>
            <person name="Hibbett D.S."/>
            <person name="Martin F."/>
        </authorList>
    </citation>
    <scope>NUCLEOTIDE SEQUENCE [LARGE SCALE GENOMIC DNA]</scope>
    <source>
        <strain evidence="3">Ve08.2h10</strain>
    </source>
</reference>
<dbReference type="OrthoDB" id="2681472at2759"/>
<name>A0A0D0CYG9_9AGAM</name>
<evidence type="ECO:0000313" key="2">
    <source>
        <dbReference type="EMBL" id="KIK72454.1"/>
    </source>
</evidence>
<dbReference type="AlphaFoldDB" id="A0A0D0CYG9"/>
<dbReference type="InParanoid" id="A0A0D0CYG9"/>